<dbReference type="EMBL" id="AP026933">
    <property type="protein sequence ID" value="BDT03029.1"/>
    <property type="molecule type" value="Genomic_DNA"/>
</dbReference>
<dbReference type="Proteomes" id="UP001163387">
    <property type="component" value="Chromosome"/>
</dbReference>
<feature type="transmembrane region" description="Helical" evidence="1">
    <location>
        <begin position="39"/>
        <end position="62"/>
    </location>
</feature>
<feature type="transmembrane region" description="Helical" evidence="1">
    <location>
        <begin position="74"/>
        <end position="96"/>
    </location>
</feature>
<name>A0ABM8BT47_9MOLU</name>
<keyword evidence="1" id="KW-1133">Transmembrane helix</keyword>
<dbReference type="RefSeq" id="WP_281749187.1">
    <property type="nucleotide sequence ID" value="NZ_AP026933.1"/>
</dbReference>
<organism evidence="2 3">
    <name type="scientific">Spiroplasma ixodetis</name>
    <dbReference type="NCBI Taxonomy" id="2141"/>
    <lineage>
        <taxon>Bacteria</taxon>
        <taxon>Bacillati</taxon>
        <taxon>Mycoplasmatota</taxon>
        <taxon>Mollicutes</taxon>
        <taxon>Entomoplasmatales</taxon>
        <taxon>Spiroplasmataceae</taxon>
        <taxon>Spiroplasma</taxon>
    </lineage>
</organism>
<keyword evidence="1" id="KW-0812">Transmembrane</keyword>
<protein>
    <recommendedName>
        <fullName evidence="4">ATP synthase subunit I</fullName>
    </recommendedName>
</protein>
<evidence type="ECO:0008006" key="4">
    <source>
        <dbReference type="Google" id="ProtNLM"/>
    </source>
</evidence>
<reference evidence="2 3" key="1">
    <citation type="journal article" date="2022" name="Front. Microbiol.">
        <title>Male-killing mechanisms vary between Spiroplasma species.</title>
        <authorList>
            <person name="Arai H."/>
            <person name="Inoue M."/>
            <person name="Kageyama D."/>
        </authorList>
    </citation>
    <scope>NUCLEOTIDE SEQUENCE [LARGE SCALE GENOMIC DNA]</scope>
    <source>
        <strain evidence="3">sHm</strain>
    </source>
</reference>
<keyword evidence="1" id="KW-0472">Membrane</keyword>
<evidence type="ECO:0000313" key="2">
    <source>
        <dbReference type="EMBL" id="BDT03029.1"/>
    </source>
</evidence>
<evidence type="ECO:0000256" key="1">
    <source>
        <dbReference type="SAM" id="Phobius"/>
    </source>
</evidence>
<keyword evidence="3" id="KW-1185">Reference proteome</keyword>
<feature type="transmembrane region" description="Helical" evidence="1">
    <location>
        <begin position="12"/>
        <end position="33"/>
    </location>
</feature>
<sequence>MEKIRNNLFLSILFTMLCYWLLINVGLIITVIINTNHWLLITGFNIGFIGSMIGLCFLYLSSKWLTSGIHLKQTLAYFGFLLRMLIYGSIIVLNIFFNFANIFTIIAGMSILMVATITATLCVYQKNNLKEGI</sequence>
<evidence type="ECO:0000313" key="3">
    <source>
        <dbReference type="Proteomes" id="UP001163387"/>
    </source>
</evidence>
<gene>
    <name evidence="2" type="ORF">SHM_06750</name>
</gene>
<proteinExistence type="predicted"/>
<accession>A0ABM8BT47</accession>
<feature type="transmembrane region" description="Helical" evidence="1">
    <location>
        <begin position="102"/>
        <end position="124"/>
    </location>
</feature>